<protein>
    <submittedName>
        <fullName evidence="3">Acyltransferase family protein</fullName>
    </submittedName>
</protein>
<feature type="transmembrane region" description="Helical" evidence="1">
    <location>
        <begin position="72"/>
        <end position="91"/>
    </location>
</feature>
<dbReference type="HOGENOM" id="CLU_005679_8_2_6"/>
<organism evidence="3 4">
    <name type="scientific">Acinetobacter haemolyticus ATCC 19194</name>
    <dbReference type="NCBI Taxonomy" id="707232"/>
    <lineage>
        <taxon>Bacteria</taxon>
        <taxon>Pseudomonadati</taxon>
        <taxon>Pseudomonadota</taxon>
        <taxon>Gammaproteobacteria</taxon>
        <taxon>Moraxellales</taxon>
        <taxon>Moraxellaceae</taxon>
        <taxon>Acinetobacter</taxon>
    </lineage>
</organism>
<keyword evidence="1" id="KW-0812">Transmembrane</keyword>
<keyword evidence="1" id="KW-0472">Membrane</keyword>
<dbReference type="GO" id="GO:0016747">
    <property type="term" value="F:acyltransferase activity, transferring groups other than amino-acyl groups"/>
    <property type="evidence" value="ECO:0007669"/>
    <property type="project" value="InterPro"/>
</dbReference>
<feature type="domain" description="Acyltransferase 3" evidence="2">
    <location>
        <begin position="5"/>
        <end position="100"/>
    </location>
</feature>
<accession>D4XTX7</accession>
<evidence type="ECO:0000313" key="4">
    <source>
        <dbReference type="Proteomes" id="UP000003085"/>
    </source>
</evidence>
<feature type="transmembrane region" description="Helical" evidence="1">
    <location>
        <begin position="7"/>
        <end position="24"/>
    </location>
</feature>
<keyword evidence="3" id="KW-0012">Acyltransferase</keyword>
<feature type="transmembrane region" description="Helical" evidence="1">
    <location>
        <begin position="30"/>
        <end position="51"/>
    </location>
</feature>
<feature type="non-terminal residue" evidence="3">
    <location>
        <position position="113"/>
    </location>
</feature>
<dbReference type="PANTHER" id="PTHR23028">
    <property type="entry name" value="ACETYLTRANSFERASE"/>
    <property type="match status" value="1"/>
</dbReference>
<dbReference type="InterPro" id="IPR002656">
    <property type="entry name" value="Acyl_transf_3_dom"/>
</dbReference>
<gene>
    <name evidence="3" type="ORF">HMP0015_3169</name>
</gene>
<evidence type="ECO:0000259" key="2">
    <source>
        <dbReference type="Pfam" id="PF01757"/>
    </source>
</evidence>
<dbReference type="RefSeq" id="WP_004641113.1">
    <property type="nucleotide sequence ID" value="NZ_GG770435.1"/>
</dbReference>
<name>D4XTX7_ACIHA</name>
<dbReference type="GO" id="GO:0016020">
    <property type="term" value="C:membrane"/>
    <property type="evidence" value="ECO:0007669"/>
    <property type="project" value="TreeGrafter"/>
</dbReference>
<keyword evidence="1" id="KW-1133">Transmembrane helix</keyword>
<reference evidence="4" key="1">
    <citation type="submission" date="2010-03" db="EMBL/GenBank/DDBJ databases">
        <title>Complete sequence of Mobiluncus curtisii ATCC 43063.</title>
        <authorList>
            <person name="Muzny D."/>
            <person name="Qin X."/>
            <person name="Deng J."/>
            <person name="Jiang H."/>
            <person name="Liu Y."/>
            <person name="Qu J."/>
            <person name="Song X.-Z."/>
            <person name="Zhang L."/>
            <person name="Thornton R."/>
            <person name="Coyle M."/>
            <person name="Francisco L."/>
            <person name="Jackson L."/>
            <person name="Javaid M."/>
            <person name="Korchina V."/>
            <person name="Kovar C."/>
            <person name="Mata R."/>
            <person name="Mathew T."/>
            <person name="Ngo R."/>
            <person name="Nguyen L."/>
            <person name="Nguyen N."/>
            <person name="Okwuonu G."/>
            <person name="Ongeri F."/>
            <person name="Pham C."/>
            <person name="Simmons D."/>
            <person name="Wilczek-Boney K."/>
            <person name="Hale W."/>
            <person name="Jakkamsetti A."/>
            <person name="Pham P."/>
            <person name="Ruth R."/>
            <person name="San Lucas F."/>
            <person name="Warren J."/>
            <person name="Zhang J."/>
            <person name="Zhao Z."/>
            <person name="Zhou C."/>
            <person name="Zhu D."/>
            <person name="Lee S."/>
            <person name="Bess C."/>
            <person name="Blankenburg K."/>
            <person name="Forbes L."/>
            <person name="Fu Q."/>
            <person name="Gubbala S."/>
            <person name="Hirani K."/>
            <person name="Jayaseelan J.C."/>
            <person name="Lara F."/>
            <person name="Munidasa M."/>
            <person name="Palculict T."/>
            <person name="Patil S."/>
            <person name="Pu L.-L."/>
            <person name="Saada N."/>
            <person name="Tang L."/>
            <person name="Weissenberger G."/>
            <person name="Zhu Y."/>
            <person name="Hemphill L."/>
            <person name="Shang Y."/>
            <person name="Youmans B."/>
            <person name="Ayvaz T."/>
            <person name="Ross M."/>
            <person name="Santibanez J."/>
            <person name="Aqrawi P."/>
            <person name="Gross S."/>
            <person name="Joshi V."/>
            <person name="Fowler G."/>
            <person name="Nazareth L."/>
            <person name="Reid J."/>
            <person name="Worley K."/>
            <person name="Petrosino J."/>
            <person name="Highlander S."/>
            <person name="Gibbs R."/>
            <person name="Gibbs R."/>
        </authorList>
    </citation>
    <scope>NUCLEOTIDE SEQUENCE [LARGE SCALE GENOMIC DNA]</scope>
    <source>
        <strain evidence="4">ATCC 19194</strain>
    </source>
</reference>
<dbReference type="PANTHER" id="PTHR23028:SF53">
    <property type="entry name" value="ACYL_TRANSF_3 DOMAIN-CONTAINING PROTEIN"/>
    <property type="match status" value="1"/>
</dbReference>
<sequence length="113" mass="12967">MTFRYDINSLRAIAVLAVVFFHFNPEWLSGGFAGVDVFFVISGFLMTSILFNEMEKNTFNIFKFYIARANRIIPVLTAMAAVLLVFGWFYLLPTDYKDLGRQVEKSSLFTSNI</sequence>
<dbReference type="AlphaFoldDB" id="D4XTX7"/>
<evidence type="ECO:0000256" key="1">
    <source>
        <dbReference type="SAM" id="Phobius"/>
    </source>
</evidence>
<keyword evidence="3" id="KW-0808">Transferase</keyword>
<proteinExistence type="predicted"/>
<dbReference type="Proteomes" id="UP000003085">
    <property type="component" value="Unassembled WGS sequence"/>
</dbReference>
<dbReference type="GO" id="GO:0009103">
    <property type="term" value="P:lipopolysaccharide biosynthetic process"/>
    <property type="evidence" value="ECO:0007669"/>
    <property type="project" value="TreeGrafter"/>
</dbReference>
<dbReference type="EMBL" id="ADMT01000232">
    <property type="protein sequence ID" value="EFF81336.1"/>
    <property type="molecule type" value="Genomic_DNA"/>
</dbReference>
<evidence type="ECO:0000313" key="3">
    <source>
        <dbReference type="EMBL" id="EFF81336.1"/>
    </source>
</evidence>
<comment type="caution">
    <text evidence="3">The sequence shown here is derived from an EMBL/GenBank/DDBJ whole genome shotgun (WGS) entry which is preliminary data.</text>
</comment>
<dbReference type="Pfam" id="PF01757">
    <property type="entry name" value="Acyl_transf_3"/>
    <property type="match status" value="1"/>
</dbReference>
<dbReference type="InterPro" id="IPR050879">
    <property type="entry name" value="Acyltransferase_3"/>
</dbReference>